<accession>A0A8S4QF11</accession>
<evidence type="ECO:0000259" key="2">
    <source>
        <dbReference type="PROSITE" id="PS50994"/>
    </source>
</evidence>
<dbReference type="PROSITE" id="PS50994">
    <property type="entry name" value="INTEGRASE"/>
    <property type="match status" value="1"/>
</dbReference>
<dbReference type="GO" id="GO:0003676">
    <property type="term" value="F:nucleic acid binding"/>
    <property type="evidence" value="ECO:0007669"/>
    <property type="project" value="InterPro"/>
</dbReference>
<dbReference type="InterPro" id="IPR012337">
    <property type="entry name" value="RNaseH-like_sf"/>
</dbReference>
<proteinExistence type="predicted"/>
<dbReference type="GO" id="GO:0003964">
    <property type="term" value="F:RNA-directed DNA polymerase activity"/>
    <property type="evidence" value="ECO:0007669"/>
    <property type="project" value="UniProtKB-EC"/>
</dbReference>
<dbReference type="OrthoDB" id="116216at2759"/>
<feature type="non-terminal residue" evidence="3">
    <location>
        <position position="1"/>
    </location>
</feature>
<dbReference type="AlphaFoldDB" id="A0A8S4QF11"/>
<dbReference type="SUPFAM" id="SSF53098">
    <property type="entry name" value="Ribonuclease H-like"/>
    <property type="match status" value="1"/>
</dbReference>
<feature type="domain" description="Integrase catalytic" evidence="2">
    <location>
        <begin position="149"/>
        <end position="307"/>
    </location>
</feature>
<dbReference type="InterPro" id="IPR036397">
    <property type="entry name" value="RNaseH_sf"/>
</dbReference>
<dbReference type="FunFam" id="1.10.340.70:FF:000001">
    <property type="entry name" value="Retrovirus-related Pol polyprotein from transposon gypsy-like Protein"/>
    <property type="match status" value="1"/>
</dbReference>
<keyword evidence="4" id="KW-1185">Reference proteome</keyword>
<sequence length="504" mass="57482">PNIDVTSSEDSRTKEVHYVELYQDWLSVEQRRDSEIQDLITKHKTNGFPDSVAQSYDVREGILYKKVNRNKTVSWLPVVPRSLIWTLINHIHNEIQHLGKDKTLDKLYEQYWFPEMSKCVRKFIDSCIICKASKGPSGAQPVQLHPIPKVSVPWHTIHTDFTGKLSGKSDRKEYCSVIIDAFTKYVLLEHTFSLDASSAIHALQKAVYLFGAPKRIIADQGRCYISSEFKSFCTEHKIQLHFIATGSSRANGQVERVMRTLKSLLTIVENDPNKTWRDELGKIQLALNSTKSTVTKYSPTELMLGIRAQSLGMSRLNAEVNSQRNRLELDTIREDASANIQKAAKSEVDRFNRGRAIIKPFRKGAFVFLKNSERNKTKLDRKFKGPFIITAVLENDRYELKSLSGSQRVYKYAHENLRPVPQGHDGLLEITYNLLNYDEAETAPEDVDDVTLIDRDDTLTACSDAISTDSRTITANSDTLSVYSDPETWDIQNEIEIYAEQDNP</sequence>
<evidence type="ECO:0000313" key="4">
    <source>
        <dbReference type="Proteomes" id="UP000838756"/>
    </source>
</evidence>
<dbReference type="InterPro" id="IPR001584">
    <property type="entry name" value="Integrase_cat-core"/>
</dbReference>
<dbReference type="PANTHER" id="PTHR37984:SF5">
    <property type="entry name" value="PROTEIN NYNRIN-LIKE"/>
    <property type="match status" value="1"/>
</dbReference>
<evidence type="ECO:0000313" key="3">
    <source>
        <dbReference type="EMBL" id="CAH2208412.1"/>
    </source>
</evidence>
<comment type="caution">
    <text evidence="3">The sequence shown here is derived from an EMBL/GenBank/DDBJ whole genome shotgun (WGS) entry which is preliminary data.</text>
</comment>
<dbReference type="InterPro" id="IPR041588">
    <property type="entry name" value="Integrase_H2C2"/>
</dbReference>
<dbReference type="Proteomes" id="UP000838756">
    <property type="component" value="Unassembled WGS sequence"/>
</dbReference>
<name>A0A8S4QF11_9NEOP</name>
<reference evidence="3" key="1">
    <citation type="submission" date="2022-03" db="EMBL/GenBank/DDBJ databases">
        <authorList>
            <person name="Lindestad O."/>
        </authorList>
    </citation>
    <scope>NUCLEOTIDE SEQUENCE</scope>
</reference>
<dbReference type="Pfam" id="PF00665">
    <property type="entry name" value="rve"/>
    <property type="match status" value="1"/>
</dbReference>
<organism evidence="3 4">
    <name type="scientific">Pararge aegeria aegeria</name>
    <dbReference type="NCBI Taxonomy" id="348720"/>
    <lineage>
        <taxon>Eukaryota</taxon>
        <taxon>Metazoa</taxon>
        <taxon>Ecdysozoa</taxon>
        <taxon>Arthropoda</taxon>
        <taxon>Hexapoda</taxon>
        <taxon>Insecta</taxon>
        <taxon>Pterygota</taxon>
        <taxon>Neoptera</taxon>
        <taxon>Endopterygota</taxon>
        <taxon>Lepidoptera</taxon>
        <taxon>Glossata</taxon>
        <taxon>Ditrysia</taxon>
        <taxon>Papilionoidea</taxon>
        <taxon>Nymphalidae</taxon>
        <taxon>Satyrinae</taxon>
        <taxon>Satyrini</taxon>
        <taxon>Parargina</taxon>
        <taxon>Pararge</taxon>
    </lineage>
</organism>
<dbReference type="GO" id="GO:0015074">
    <property type="term" value="P:DNA integration"/>
    <property type="evidence" value="ECO:0007669"/>
    <property type="project" value="InterPro"/>
</dbReference>
<gene>
    <name evidence="3" type="primary">jg25460</name>
    <name evidence="3" type="ORF">PAEG_LOCUS1028</name>
</gene>
<evidence type="ECO:0000256" key="1">
    <source>
        <dbReference type="ARBA" id="ARBA00012493"/>
    </source>
</evidence>
<dbReference type="InterPro" id="IPR050951">
    <property type="entry name" value="Retrovirus_Pol_polyprotein"/>
</dbReference>
<dbReference type="EC" id="2.7.7.49" evidence="1"/>
<dbReference type="Gene3D" id="3.30.420.10">
    <property type="entry name" value="Ribonuclease H-like superfamily/Ribonuclease H"/>
    <property type="match status" value="1"/>
</dbReference>
<protein>
    <recommendedName>
        <fullName evidence="1">RNA-directed DNA polymerase</fullName>
        <ecNumber evidence="1">2.7.7.49</ecNumber>
    </recommendedName>
</protein>
<dbReference type="Gene3D" id="1.10.340.70">
    <property type="match status" value="1"/>
</dbReference>
<dbReference type="EMBL" id="CAKXAJ010003486">
    <property type="protein sequence ID" value="CAH2208412.1"/>
    <property type="molecule type" value="Genomic_DNA"/>
</dbReference>
<dbReference type="Pfam" id="PF17921">
    <property type="entry name" value="Integrase_H2C2"/>
    <property type="match status" value="1"/>
</dbReference>
<dbReference type="PANTHER" id="PTHR37984">
    <property type="entry name" value="PROTEIN CBG26694"/>
    <property type="match status" value="1"/>
</dbReference>